<keyword evidence="10" id="KW-1185">Reference proteome</keyword>
<evidence type="ECO:0000256" key="4">
    <source>
        <dbReference type="ARBA" id="ARBA00022692"/>
    </source>
</evidence>
<evidence type="ECO:0000256" key="3">
    <source>
        <dbReference type="ARBA" id="ARBA00022475"/>
    </source>
</evidence>
<keyword evidence="6 7" id="KW-0472">Membrane</keyword>
<proteinExistence type="inferred from homology"/>
<feature type="transmembrane region" description="Helical" evidence="7">
    <location>
        <begin position="283"/>
        <end position="304"/>
    </location>
</feature>
<evidence type="ECO:0000256" key="5">
    <source>
        <dbReference type="ARBA" id="ARBA00022989"/>
    </source>
</evidence>
<dbReference type="GO" id="GO:0055085">
    <property type="term" value="P:transmembrane transport"/>
    <property type="evidence" value="ECO:0007669"/>
    <property type="project" value="InterPro"/>
</dbReference>
<sequence length="317" mass="35450">MLNRYKAIVTNQKKGGFLKYFAAHWQLYLMIALPFSVLLIFSYGPMYGVILAFKNYKVSLGIWDSPWADNYGFNNFIRFFNNYNFKECFRNTLVVSIYSMVVSIPCSILLAISLNYTKNILFKKAAQLITYCPYFISTIVFVGIINIIMDNRTGVIGSILYNHFGINVLGSAGLFPSLYVWSGVWQGIGFGAIIYIAALAGVDMEQHEAAIIDGATLLQRIRFVDIPAIIPTVVIMMILNMGSLLNVGYEKVLAMQNQNNLITSEIITTYSYKVSLVSTFPDYPYSTAIGLFQSLIGLFLILVANKIANKVSGTGFM</sequence>
<dbReference type="EMBL" id="PTJA01000014">
    <property type="protein sequence ID" value="PPK78515.1"/>
    <property type="molecule type" value="Genomic_DNA"/>
</dbReference>
<evidence type="ECO:0000256" key="2">
    <source>
        <dbReference type="ARBA" id="ARBA00022448"/>
    </source>
</evidence>
<dbReference type="PROSITE" id="PS50928">
    <property type="entry name" value="ABC_TM1"/>
    <property type="match status" value="1"/>
</dbReference>
<evidence type="ECO:0000313" key="9">
    <source>
        <dbReference type="EMBL" id="PPK78515.1"/>
    </source>
</evidence>
<evidence type="ECO:0000256" key="7">
    <source>
        <dbReference type="RuleBase" id="RU363032"/>
    </source>
</evidence>
<dbReference type="InterPro" id="IPR050809">
    <property type="entry name" value="UgpAE/MalFG_permease"/>
</dbReference>
<comment type="subcellular location">
    <subcellularLocation>
        <location evidence="1 7">Cell membrane</location>
        <topology evidence="1 7">Multi-pass membrane protein</topology>
    </subcellularLocation>
</comment>
<gene>
    <name evidence="9" type="ORF">BXY41_11417</name>
</gene>
<accession>A0A2S6HLZ3</accession>
<keyword evidence="3" id="KW-1003">Cell membrane</keyword>
<keyword evidence="4 7" id="KW-0812">Transmembrane</keyword>
<protein>
    <submittedName>
        <fullName evidence="9">Carbohydrate ABC transporter membrane protein 1 (CUT1 family)</fullName>
    </submittedName>
</protein>
<comment type="similarity">
    <text evidence="7">Belongs to the binding-protein-dependent transport system permease family.</text>
</comment>
<reference evidence="9 10" key="1">
    <citation type="submission" date="2018-02" db="EMBL/GenBank/DDBJ databases">
        <title>Genomic Encyclopedia of Archaeal and Bacterial Type Strains, Phase II (KMG-II): from individual species to whole genera.</title>
        <authorList>
            <person name="Goeker M."/>
        </authorList>
    </citation>
    <scope>NUCLEOTIDE SEQUENCE [LARGE SCALE GENOMIC DNA]</scope>
    <source>
        <strain evidence="9 10">DSM 3808</strain>
    </source>
</reference>
<evidence type="ECO:0000256" key="1">
    <source>
        <dbReference type="ARBA" id="ARBA00004651"/>
    </source>
</evidence>
<feature type="transmembrane region" description="Helical" evidence="7">
    <location>
        <begin position="27"/>
        <end position="53"/>
    </location>
</feature>
<dbReference type="PANTHER" id="PTHR43227">
    <property type="entry name" value="BLL4140 PROTEIN"/>
    <property type="match status" value="1"/>
</dbReference>
<feature type="transmembrane region" description="Helical" evidence="7">
    <location>
        <begin position="184"/>
        <end position="202"/>
    </location>
</feature>
<feature type="transmembrane region" description="Helical" evidence="7">
    <location>
        <begin position="93"/>
        <end position="116"/>
    </location>
</feature>
<dbReference type="Pfam" id="PF00528">
    <property type="entry name" value="BPD_transp_1"/>
    <property type="match status" value="1"/>
</dbReference>
<feature type="transmembrane region" description="Helical" evidence="7">
    <location>
        <begin position="223"/>
        <end position="245"/>
    </location>
</feature>
<dbReference type="Proteomes" id="UP000237749">
    <property type="component" value="Unassembled WGS sequence"/>
</dbReference>
<dbReference type="AlphaFoldDB" id="A0A2S6HLZ3"/>
<organism evidence="9 10">
    <name type="scientific">Lacrimispora xylanisolvens</name>
    <dbReference type="NCBI Taxonomy" id="384636"/>
    <lineage>
        <taxon>Bacteria</taxon>
        <taxon>Bacillati</taxon>
        <taxon>Bacillota</taxon>
        <taxon>Clostridia</taxon>
        <taxon>Lachnospirales</taxon>
        <taxon>Lachnospiraceae</taxon>
        <taxon>Lacrimispora</taxon>
    </lineage>
</organism>
<keyword evidence="2 7" id="KW-0813">Transport</keyword>
<name>A0A2S6HLZ3_9FIRM</name>
<dbReference type="InterPro" id="IPR000515">
    <property type="entry name" value="MetI-like"/>
</dbReference>
<dbReference type="SUPFAM" id="SSF161098">
    <property type="entry name" value="MetI-like"/>
    <property type="match status" value="1"/>
</dbReference>
<evidence type="ECO:0000313" key="10">
    <source>
        <dbReference type="Proteomes" id="UP000237749"/>
    </source>
</evidence>
<evidence type="ECO:0000259" key="8">
    <source>
        <dbReference type="PROSITE" id="PS50928"/>
    </source>
</evidence>
<dbReference type="GO" id="GO:0005886">
    <property type="term" value="C:plasma membrane"/>
    <property type="evidence" value="ECO:0007669"/>
    <property type="project" value="UniProtKB-SubCell"/>
</dbReference>
<dbReference type="CDD" id="cd06261">
    <property type="entry name" value="TM_PBP2"/>
    <property type="match status" value="1"/>
</dbReference>
<dbReference type="PANTHER" id="PTHR43227:SF11">
    <property type="entry name" value="BLL4140 PROTEIN"/>
    <property type="match status" value="1"/>
</dbReference>
<feature type="domain" description="ABC transmembrane type-1" evidence="8">
    <location>
        <begin position="89"/>
        <end position="304"/>
    </location>
</feature>
<comment type="caution">
    <text evidence="9">The sequence shown here is derived from an EMBL/GenBank/DDBJ whole genome shotgun (WGS) entry which is preliminary data.</text>
</comment>
<feature type="transmembrane region" description="Helical" evidence="7">
    <location>
        <begin position="128"/>
        <end position="148"/>
    </location>
</feature>
<dbReference type="Gene3D" id="1.10.3720.10">
    <property type="entry name" value="MetI-like"/>
    <property type="match status" value="1"/>
</dbReference>
<keyword evidence="5 7" id="KW-1133">Transmembrane helix</keyword>
<evidence type="ECO:0000256" key="6">
    <source>
        <dbReference type="ARBA" id="ARBA00023136"/>
    </source>
</evidence>
<dbReference type="InterPro" id="IPR035906">
    <property type="entry name" value="MetI-like_sf"/>
</dbReference>